<keyword evidence="4" id="KW-0813">Transport</keyword>
<dbReference type="PANTHER" id="PTHR11693">
    <property type="entry name" value="ATP SYNTHASE GAMMA CHAIN"/>
    <property type="match status" value="1"/>
</dbReference>
<comment type="subcellular location">
    <subcellularLocation>
        <location evidence="2">Membrane</location>
        <topology evidence="2">Peripheral membrane protein</topology>
    </subcellularLocation>
</comment>
<evidence type="ECO:0000256" key="5">
    <source>
        <dbReference type="ARBA" id="ARBA00022781"/>
    </source>
</evidence>
<dbReference type="SUPFAM" id="SSF52943">
    <property type="entry name" value="ATP synthase (F1-ATPase), gamma subunit"/>
    <property type="match status" value="1"/>
</dbReference>
<dbReference type="PATRIC" id="fig|1121405.3.peg.1564"/>
<keyword evidence="11" id="KW-1185">Reference proteome</keyword>
<dbReference type="STRING" id="897.B2D07_00125"/>
<dbReference type="AlphaFoldDB" id="S7TWP7"/>
<dbReference type="InterPro" id="IPR035968">
    <property type="entry name" value="ATP_synth_F1_ATPase_gsu"/>
</dbReference>
<sequence length="272" mass="30354">MKSLAAVSIRQYERAVESLEAYRRVIDAGWRVLLRHGVADVRESPLKGAVCMIIASDQGMCGQFNEAILKHALAQAPGLAGEGSELAFWTFGEKLRGALADAGYRDQGHFAAPGSLSTIHEKVRAVIQRIEQWRSEKGTEHFYICHNVVIERGGYRQVCVRLLPLDRTWALAHAREKWPGRCIPMLGLPGNLMFKHLLRQYLFAALFRAFAQSLAGENAARLMAMQAAEKNILELLDNLQAGFRELRQNSITDELLDIISGFEALNDENPAL</sequence>
<evidence type="ECO:0000256" key="7">
    <source>
        <dbReference type="ARBA" id="ARBA00023136"/>
    </source>
</evidence>
<keyword evidence="5" id="KW-0375">Hydrogen ion transport</keyword>
<dbReference type="Proteomes" id="UP000014977">
    <property type="component" value="Unassembled WGS sequence"/>
</dbReference>
<comment type="caution">
    <text evidence="10">The sequence shown here is derived from an EMBL/GenBank/DDBJ whole genome shotgun (WGS) entry which is preliminary data.</text>
</comment>
<keyword evidence="6" id="KW-0406">Ion transport</keyword>
<evidence type="ECO:0000256" key="1">
    <source>
        <dbReference type="ARBA" id="ARBA00003456"/>
    </source>
</evidence>
<keyword evidence="7" id="KW-0472">Membrane</keyword>
<dbReference type="GO" id="GO:0045259">
    <property type="term" value="C:proton-transporting ATP synthase complex"/>
    <property type="evidence" value="ECO:0007669"/>
    <property type="project" value="UniProtKB-KW"/>
</dbReference>
<evidence type="ECO:0000256" key="9">
    <source>
        <dbReference type="ARBA" id="ARBA00023310"/>
    </source>
</evidence>
<keyword evidence="8" id="KW-0139">CF(1)</keyword>
<name>S7TWP7_DESML</name>
<evidence type="ECO:0000313" key="10">
    <source>
        <dbReference type="EMBL" id="EPR41491.1"/>
    </source>
</evidence>
<dbReference type="EMBL" id="ATHJ01000075">
    <property type="protein sequence ID" value="EPR41491.1"/>
    <property type="molecule type" value="Genomic_DNA"/>
</dbReference>
<evidence type="ECO:0000256" key="3">
    <source>
        <dbReference type="ARBA" id="ARBA00007681"/>
    </source>
</evidence>
<dbReference type="CDD" id="cd12151">
    <property type="entry name" value="F1-ATPase_gamma"/>
    <property type="match status" value="1"/>
</dbReference>
<organism evidence="10 11">
    <name type="scientific">Desulfococcus multivorans DSM 2059</name>
    <dbReference type="NCBI Taxonomy" id="1121405"/>
    <lineage>
        <taxon>Bacteria</taxon>
        <taxon>Pseudomonadati</taxon>
        <taxon>Thermodesulfobacteriota</taxon>
        <taxon>Desulfobacteria</taxon>
        <taxon>Desulfobacterales</taxon>
        <taxon>Desulfococcaceae</taxon>
        <taxon>Desulfococcus</taxon>
    </lineage>
</organism>
<evidence type="ECO:0000256" key="8">
    <source>
        <dbReference type="ARBA" id="ARBA00023196"/>
    </source>
</evidence>
<dbReference type="GO" id="GO:0046933">
    <property type="term" value="F:proton-transporting ATP synthase activity, rotational mechanism"/>
    <property type="evidence" value="ECO:0007669"/>
    <property type="project" value="InterPro"/>
</dbReference>
<gene>
    <name evidence="10" type="ORF">dsmv_2036</name>
</gene>
<evidence type="ECO:0000256" key="6">
    <source>
        <dbReference type="ARBA" id="ARBA00023065"/>
    </source>
</evidence>
<dbReference type="InterPro" id="IPR000131">
    <property type="entry name" value="ATP_synth_F1_gsu"/>
</dbReference>
<dbReference type="PANTHER" id="PTHR11693:SF22">
    <property type="entry name" value="ATP SYNTHASE SUBUNIT GAMMA, MITOCHONDRIAL"/>
    <property type="match status" value="1"/>
</dbReference>
<dbReference type="PRINTS" id="PR00126">
    <property type="entry name" value="ATPASEGAMMA"/>
</dbReference>
<dbReference type="Gene3D" id="3.40.1380.10">
    <property type="match status" value="1"/>
</dbReference>
<dbReference type="eggNOG" id="COG0224">
    <property type="taxonomic scope" value="Bacteria"/>
</dbReference>
<accession>S7TWP7</accession>
<reference evidence="10 11" key="1">
    <citation type="journal article" date="2013" name="Genome Announc.">
        <title>Draft genome sequences for three mercury-methylating, sulfate-reducing bacteria.</title>
        <authorList>
            <person name="Brown S.D."/>
            <person name="Hurt R.A.Jr."/>
            <person name="Gilmour C.C."/>
            <person name="Elias D.A."/>
        </authorList>
    </citation>
    <scope>NUCLEOTIDE SEQUENCE [LARGE SCALE GENOMIC DNA]</scope>
    <source>
        <strain evidence="10 11">DSM 2059</strain>
    </source>
</reference>
<dbReference type="Pfam" id="PF00231">
    <property type="entry name" value="ATP-synt"/>
    <property type="match status" value="1"/>
</dbReference>
<evidence type="ECO:0000313" key="11">
    <source>
        <dbReference type="Proteomes" id="UP000014977"/>
    </source>
</evidence>
<dbReference type="Gene3D" id="1.10.287.80">
    <property type="entry name" value="ATP synthase, gamma subunit, helix hairpin domain"/>
    <property type="match status" value="1"/>
</dbReference>
<comment type="similarity">
    <text evidence="3">Belongs to the ATPase gamma chain family.</text>
</comment>
<protein>
    <submittedName>
        <fullName evidence="10">H+transporting two-sector ATPase gamma subunit</fullName>
    </submittedName>
</protein>
<evidence type="ECO:0000256" key="4">
    <source>
        <dbReference type="ARBA" id="ARBA00022448"/>
    </source>
</evidence>
<comment type="function">
    <text evidence="1">Produces ATP from ADP in the presence of a proton gradient across the membrane. The gamma chain is believed to be important in regulating ATPase activity and the flow of protons through the CF(0) complex.</text>
</comment>
<proteinExistence type="inferred from homology"/>
<keyword evidence="9" id="KW-0066">ATP synthesis</keyword>
<evidence type="ECO:0000256" key="2">
    <source>
        <dbReference type="ARBA" id="ARBA00004170"/>
    </source>
</evidence>